<dbReference type="PROSITE" id="PS51257">
    <property type="entry name" value="PROKAR_LIPOPROTEIN"/>
    <property type="match status" value="1"/>
</dbReference>
<protein>
    <recommendedName>
        <fullName evidence="3">Lipoprotein</fullName>
    </recommendedName>
</protein>
<reference evidence="1 2" key="1">
    <citation type="submission" date="2019-08" db="EMBL/GenBank/DDBJ databases">
        <title>Complete genome sequence of Candidatus Uab amorphum.</title>
        <authorList>
            <person name="Shiratori T."/>
            <person name="Suzuki S."/>
            <person name="Kakizawa Y."/>
            <person name="Ishida K."/>
        </authorList>
    </citation>
    <scope>NUCLEOTIDE SEQUENCE [LARGE SCALE GENOMIC DNA]</scope>
    <source>
        <strain evidence="1 2">SRT547</strain>
    </source>
</reference>
<evidence type="ECO:0000313" key="2">
    <source>
        <dbReference type="Proteomes" id="UP000326354"/>
    </source>
</evidence>
<organism evidence="1 2">
    <name type="scientific">Uabimicrobium amorphum</name>
    <dbReference type="NCBI Taxonomy" id="2596890"/>
    <lineage>
        <taxon>Bacteria</taxon>
        <taxon>Pseudomonadati</taxon>
        <taxon>Planctomycetota</taxon>
        <taxon>Candidatus Uabimicrobiia</taxon>
        <taxon>Candidatus Uabimicrobiales</taxon>
        <taxon>Candidatus Uabimicrobiaceae</taxon>
        <taxon>Candidatus Uabimicrobium</taxon>
    </lineage>
</organism>
<sequence length="151" mass="17691">MILRICIVVVFFVACETTQYQQKQYAEAQKRTLYFVVHETNPCESVTIKQLKKFYLGKKGRWDHLVMVKRYDYPPLQKAFYEQVLQMTSAEVSRYWNYQKFMAGPARPFVVARAKDLLAILQKEPGGIGYVTTKNIPKNLKIVAQFDVIRE</sequence>
<dbReference type="EMBL" id="AP019860">
    <property type="protein sequence ID" value="BBM88288.1"/>
    <property type="molecule type" value="Genomic_DNA"/>
</dbReference>
<dbReference type="RefSeq" id="WP_368239148.1">
    <property type="nucleotide sequence ID" value="NZ_JAZFBD010000058.1"/>
</dbReference>
<evidence type="ECO:0008006" key="3">
    <source>
        <dbReference type="Google" id="ProtNLM"/>
    </source>
</evidence>
<dbReference type="Proteomes" id="UP000326354">
    <property type="component" value="Chromosome"/>
</dbReference>
<name>A0A5S9IUB8_UABAM</name>
<gene>
    <name evidence="1" type="ORF">UABAM_06709</name>
</gene>
<accession>A0A5S9IUB8</accession>
<evidence type="ECO:0000313" key="1">
    <source>
        <dbReference type="EMBL" id="BBM88288.1"/>
    </source>
</evidence>
<dbReference type="SUPFAM" id="SSF53850">
    <property type="entry name" value="Periplasmic binding protein-like II"/>
    <property type="match status" value="1"/>
</dbReference>
<proteinExistence type="predicted"/>
<dbReference type="KEGG" id="uam:UABAM_06709"/>
<dbReference type="Gene3D" id="3.40.190.10">
    <property type="entry name" value="Periplasmic binding protein-like II"/>
    <property type="match status" value="1"/>
</dbReference>
<keyword evidence="2" id="KW-1185">Reference proteome</keyword>
<dbReference type="AlphaFoldDB" id="A0A5S9IUB8"/>